<comment type="caution">
    <text evidence="2">The sequence shown here is derived from an EMBL/GenBank/DDBJ whole genome shotgun (WGS) entry which is preliminary data.</text>
</comment>
<dbReference type="Gene3D" id="3.40.1580.10">
    <property type="entry name" value="SMI1/KNR4-like"/>
    <property type="match status" value="2"/>
</dbReference>
<reference evidence="2 3" key="1">
    <citation type="submission" date="2008-04" db="EMBL/GenBank/DDBJ databases">
        <title>Draft genome sequence of Bacteroides coprocola (DSM 17136).</title>
        <authorList>
            <person name="Sudarsanam P."/>
            <person name="Ley R."/>
            <person name="Guruge J."/>
            <person name="Turnbaugh P.J."/>
            <person name="Mahowald M."/>
            <person name="Liep D."/>
            <person name="Gordon J."/>
        </authorList>
    </citation>
    <scope>NUCLEOTIDE SEQUENCE [LARGE SCALE GENOMIC DNA]</scope>
    <source>
        <strain evidence="2 3">DSM 17136</strain>
    </source>
</reference>
<dbReference type="Proteomes" id="UP000003146">
    <property type="component" value="Unassembled WGS sequence"/>
</dbReference>
<dbReference type="eggNOG" id="ENOG5032ZPN">
    <property type="taxonomic scope" value="Bacteria"/>
</dbReference>
<gene>
    <name evidence="2" type="ORF">BACCOP_00897</name>
</gene>
<reference evidence="2 3" key="2">
    <citation type="submission" date="2008-04" db="EMBL/GenBank/DDBJ databases">
        <authorList>
            <person name="Fulton L."/>
            <person name="Clifton S."/>
            <person name="Fulton B."/>
            <person name="Xu J."/>
            <person name="Minx P."/>
            <person name="Pepin K.H."/>
            <person name="Johnson M."/>
            <person name="Thiruvilangam P."/>
            <person name="Bhonagiri V."/>
            <person name="Nash W.E."/>
            <person name="Mardis E.R."/>
            <person name="Wilson R.K."/>
        </authorList>
    </citation>
    <scope>NUCLEOTIDE SEQUENCE [LARGE SCALE GENOMIC DNA]</scope>
    <source>
        <strain evidence="2 3">DSM 17136</strain>
    </source>
</reference>
<protein>
    <submittedName>
        <fullName evidence="2">SMI1 / KNR4 family protein</fullName>
    </submittedName>
</protein>
<accession>B3JG95</accession>
<name>B3JG95_9BACT</name>
<organism evidence="2 3">
    <name type="scientific">Phocaeicola coprocola DSM 17136</name>
    <dbReference type="NCBI Taxonomy" id="470145"/>
    <lineage>
        <taxon>Bacteria</taxon>
        <taxon>Pseudomonadati</taxon>
        <taxon>Bacteroidota</taxon>
        <taxon>Bacteroidia</taxon>
        <taxon>Bacteroidales</taxon>
        <taxon>Bacteroidaceae</taxon>
        <taxon>Phocaeicola</taxon>
    </lineage>
</organism>
<proteinExistence type="predicted"/>
<dbReference type="HOGENOM" id="CLU_890408_0_0_10"/>
<dbReference type="InterPro" id="IPR037883">
    <property type="entry name" value="Knr4/Smi1-like_sf"/>
</dbReference>
<evidence type="ECO:0000313" key="2">
    <source>
        <dbReference type="EMBL" id="EDV01943.1"/>
    </source>
</evidence>
<sequence>MPIKRMNMKIELENCQKSLTLKDFEEIESKLGYALPERLKEFYLQYNGGSTKQTASINKYQEVEIEDFFPFKYNKDFKNDPRYTAEGETLELRKAGAISDSILIFAMESTDEGRITIDLVNGKIYLYPIVGMQDVIFNFGEPRLVANSIDDFFDNLVVLDGHKAIPAIEEIEEGQTETAGVMPELSDCSASLTKEDIKNFEVELNVKIPAGMKNFYLKFNGGMPSPYCYQPQDEDLDRVEINAFFPIKERTNAFETIEVIAKDIWSRNLMPCNLLPFAMDSGGNYYALNLKNKKIYYYLTDEWDENASREYNFETNTRYIAQSFNYFINHFIEEEE</sequence>
<dbReference type="InterPro" id="IPR018958">
    <property type="entry name" value="Knr4/Smi1-like_dom"/>
</dbReference>
<dbReference type="SUPFAM" id="SSF160631">
    <property type="entry name" value="SMI1/KNR4-like"/>
    <property type="match status" value="2"/>
</dbReference>
<dbReference type="AlphaFoldDB" id="B3JG95"/>
<evidence type="ECO:0000313" key="3">
    <source>
        <dbReference type="Proteomes" id="UP000003146"/>
    </source>
</evidence>
<dbReference type="Pfam" id="PF09346">
    <property type="entry name" value="SMI1_KNR4"/>
    <property type="match status" value="2"/>
</dbReference>
<dbReference type="EMBL" id="ABIY02000065">
    <property type="protein sequence ID" value="EDV01943.1"/>
    <property type="molecule type" value="Genomic_DNA"/>
</dbReference>
<dbReference type="SMART" id="SM00860">
    <property type="entry name" value="SMI1_KNR4"/>
    <property type="match status" value="2"/>
</dbReference>
<feature type="domain" description="Knr4/Smi1-like" evidence="1">
    <location>
        <begin position="191"/>
        <end position="330"/>
    </location>
</feature>
<evidence type="ECO:0000259" key="1">
    <source>
        <dbReference type="SMART" id="SM00860"/>
    </source>
</evidence>
<feature type="domain" description="Knr4/Smi1-like" evidence="1">
    <location>
        <begin position="18"/>
        <end position="155"/>
    </location>
</feature>
<dbReference type="STRING" id="470145.BACCOP_00897"/>